<dbReference type="Gene3D" id="2.60.40.60">
    <property type="entry name" value="Cadherins"/>
    <property type="match status" value="7"/>
</dbReference>
<dbReference type="PROSITE" id="PS50268">
    <property type="entry name" value="CADHERIN_2"/>
    <property type="match status" value="6"/>
</dbReference>
<dbReference type="Pfam" id="PF00028">
    <property type="entry name" value="Cadherin"/>
    <property type="match status" value="5"/>
</dbReference>
<dbReference type="EMBL" id="BPLR01000026">
    <property type="protein sequence ID" value="GIY91584.1"/>
    <property type="molecule type" value="Genomic_DNA"/>
</dbReference>
<dbReference type="GO" id="GO:0005509">
    <property type="term" value="F:calcium ion binding"/>
    <property type="evidence" value="ECO:0007669"/>
    <property type="project" value="UniProtKB-UniRule"/>
</dbReference>
<dbReference type="FunFam" id="2.60.40.60:FF:000143">
    <property type="entry name" value="FAT atypical cadherin 4"/>
    <property type="match status" value="1"/>
</dbReference>
<feature type="domain" description="Cadherin" evidence="11">
    <location>
        <begin position="682"/>
        <end position="786"/>
    </location>
</feature>
<proteinExistence type="predicted"/>
<reference evidence="12 13" key="1">
    <citation type="submission" date="2021-06" db="EMBL/GenBank/DDBJ databases">
        <title>Caerostris extrusa draft genome.</title>
        <authorList>
            <person name="Kono N."/>
            <person name="Arakawa K."/>
        </authorList>
    </citation>
    <scope>NUCLEOTIDE SEQUENCE [LARGE SCALE GENOMIC DNA]</scope>
</reference>
<dbReference type="GO" id="GO:0060429">
    <property type="term" value="P:epithelium development"/>
    <property type="evidence" value="ECO:0007669"/>
    <property type="project" value="UniProtKB-ARBA"/>
</dbReference>
<feature type="region of interest" description="Disordered" evidence="10">
    <location>
        <begin position="1"/>
        <end position="35"/>
    </location>
</feature>
<keyword evidence="2" id="KW-0812">Transmembrane</keyword>
<feature type="domain" description="Cadherin" evidence="11">
    <location>
        <begin position="576"/>
        <end position="680"/>
    </location>
</feature>
<keyword evidence="5" id="KW-0130">Cell adhesion</keyword>
<name>A0AAV4XAH7_CAEEX</name>
<keyword evidence="6" id="KW-1133">Transmembrane helix</keyword>
<evidence type="ECO:0000256" key="10">
    <source>
        <dbReference type="SAM" id="MobiDB-lite"/>
    </source>
</evidence>
<dbReference type="GO" id="GO:0009653">
    <property type="term" value="P:anatomical structure morphogenesis"/>
    <property type="evidence" value="ECO:0007669"/>
    <property type="project" value="UniProtKB-ARBA"/>
</dbReference>
<dbReference type="PANTHER" id="PTHR24025">
    <property type="entry name" value="DESMOGLEIN FAMILY MEMBER"/>
    <property type="match status" value="1"/>
</dbReference>
<keyword evidence="4 9" id="KW-0106">Calcium</keyword>
<dbReference type="InterPro" id="IPR002126">
    <property type="entry name" value="Cadherin-like_dom"/>
</dbReference>
<evidence type="ECO:0000256" key="5">
    <source>
        <dbReference type="ARBA" id="ARBA00022889"/>
    </source>
</evidence>
<dbReference type="CDD" id="cd11304">
    <property type="entry name" value="Cadherin_repeat"/>
    <property type="match status" value="5"/>
</dbReference>
<dbReference type="InterPro" id="IPR050971">
    <property type="entry name" value="Cadherin-domain_protein"/>
</dbReference>
<organism evidence="12 13">
    <name type="scientific">Caerostris extrusa</name>
    <name type="common">Bark spider</name>
    <name type="synonym">Caerostris bankana</name>
    <dbReference type="NCBI Taxonomy" id="172846"/>
    <lineage>
        <taxon>Eukaryota</taxon>
        <taxon>Metazoa</taxon>
        <taxon>Ecdysozoa</taxon>
        <taxon>Arthropoda</taxon>
        <taxon>Chelicerata</taxon>
        <taxon>Arachnida</taxon>
        <taxon>Araneae</taxon>
        <taxon>Araneomorphae</taxon>
        <taxon>Entelegynae</taxon>
        <taxon>Araneoidea</taxon>
        <taxon>Araneidae</taxon>
        <taxon>Caerostris</taxon>
    </lineage>
</organism>
<keyword evidence="8" id="KW-0325">Glycoprotein</keyword>
<accession>A0AAV4XAH7</accession>
<evidence type="ECO:0000256" key="1">
    <source>
        <dbReference type="ARBA" id="ARBA00004167"/>
    </source>
</evidence>
<keyword evidence="3" id="KW-0677">Repeat</keyword>
<feature type="domain" description="Cadherin" evidence="11">
    <location>
        <begin position="214"/>
        <end position="362"/>
    </location>
</feature>
<evidence type="ECO:0000313" key="13">
    <source>
        <dbReference type="Proteomes" id="UP001054945"/>
    </source>
</evidence>
<feature type="domain" description="Cadherin" evidence="11">
    <location>
        <begin position="63"/>
        <end position="213"/>
    </location>
</feature>
<dbReference type="GO" id="GO:0007156">
    <property type="term" value="P:homophilic cell adhesion via plasma membrane adhesion molecules"/>
    <property type="evidence" value="ECO:0007669"/>
    <property type="project" value="InterPro"/>
</dbReference>
<dbReference type="AlphaFoldDB" id="A0AAV4XAH7"/>
<dbReference type="PROSITE" id="PS00232">
    <property type="entry name" value="CADHERIN_1"/>
    <property type="match status" value="3"/>
</dbReference>
<dbReference type="PANTHER" id="PTHR24025:SF23">
    <property type="entry name" value="NEURAL-CADHERIN"/>
    <property type="match status" value="1"/>
</dbReference>
<comment type="subcellular location">
    <subcellularLocation>
        <location evidence="1">Membrane</location>
        <topology evidence="1">Single-pass membrane protein</topology>
    </subcellularLocation>
</comment>
<dbReference type="SMART" id="SM00112">
    <property type="entry name" value="CA"/>
    <property type="match status" value="7"/>
</dbReference>
<dbReference type="SUPFAM" id="SSF49313">
    <property type="entry name" value="Cadherin-like"/>
    <property type="match status" value="7"/>
</dbReference>
<evidence type="ECO:0000256" key="9">
    <source>
        <dbReference type="PROSITE-ProRule" id="PRU00043"/>
    </source>
</evidence>
<gene>
    <name evidence="12" type="primary">ft</name>
    <name evidence="12" type="ORF">CEXT_19191</name>
</gene>
<dbReference type="Pfam" id="PF25374">
    <property type="entry name" value="Cadherin_FAT4_N"/>
    <property type="match status" value="1"/>
</dbReference>
<evidence type="ECO:0000256" key="3">
    <source>
        <dbReference type="ARBA" id="ARBA00022737"/>
    </source>
</evidence>
<evidence type="ECO:0000256" key="2">
    <source>
        <dbReference type="ARBA" id="ARBA00022692"/>
    </source>
</evidence>
<feature type="domain" description="Cadherin" evidence="11">
    <location>
        <begin position="363"/>
        <end position="467"/>
    </location>
</feature>
<dbReference type="InterPro" id="IPR015919">
    <property type="entry name" value="Cadherin-like_sf"/>
</dbReference>
<dbReference type="PRINTS" id="PR00205">
    <property type="entry name" value="CADHERIN"/>
</dbReference>
<dbReference type="FunFam" id="2.60.40.60:FF:000020">
    <property type="entry name" value="Dachsous cadherin-related 1b"/>
    <property type="match status" value="1"/>
</dbReference>
<evidence type="ECO:0000256" key="6">
    <source>
        <dbReference type="ARBA" id="ARBA00022989"/>
    </source>
</evidence>
<evidence type="ECO:0000259" key="11">
    <source>
        <dbReference type="PROSITE" id="PS50268"/>
    </source>
</evidence>
<feature type="domain" description="Cadherin" evidence="11">
    <location>
        <begin position="468"/>
        <end position="575"/>
    </location>
</feature>
<dbReference type="InterPro" id="IPR020894">
    <property type="entry name" value="Cadherin_CS"/>
</dbReference>
<sequence>MSLIRQAGEVVSAQDSIPDPVPVPDDHKRHSSVSDPAVVSRALYARPGPGALALGLTMRSREADMRVQFEVEEGQPPGTVVGTIPTKPNFTYRFNERPPEFVLNGTSGVITTAMEIDREVLPSERFDLIILSSQPTYPLEVRIVILDINDNPLIFPNLASRCPSQRVPTLAPVETRSFYQLNISAQDGGTPPRLGYLLVNVTILDVNDNPPIFDHSDYSVSLNESVPPGTSVLQVRGTDNDIGDNARIIYFLSDTESQFTVDPLTDANDHDPSIRFRFFPSTASYATVDENAQNGSVVAAVSVIDLDEGPNGETWGGDSRRERVRSFRLESTPSFDIVRVNEVPRHFLIIHVNDVNDHEPIFEKNEYSAVLAETVQVGTYVAGISATDEDTGVNSDIYYAIVSGNDRRWFDIDVHTGLVTTSDALNREDQDYVELKISARDGGPNPRWTYTYLRIQILDQNDEAPSFAEDIMNVTLIESSPPNSLVAVVTAVDNDLGTNGSVEYFFHPDVERLYPNKFLLDLTYGRLTLREQVDREEIEVYNIPIIARDQGTPSLSSTATVRITILDVNDNKPYFYPKQYFYTLHSSDMAGTAVAKLLAIDADIGKNAELAFTLVSGGEGNFEVDKETGIVKTKTHFTKKREISKYEMIVAVHNPNDRTMSDEAVVLVYIGDAQHRTIQFSQSKGYNFVIEEDMSSSESGIGREVGRVSVKSRSMRSGVKYSIVDGDQDEWFHVEDTLGIINTACSIDREVHSRFSLQVVAYDFLGFTRTTVNITVTDLNDFPPTFEHPTEP</sequence>
<dbReference type="FunFam" id="2.60.40.60:FF:000002">
    <property type="entry name" value="Protocadherin alpha 2"/>
    <property type="match status" value="1"/>
</dbReference>
<dbReference type="GO" id="GO:0005886">
    <property type="term" value="C:plasma membrane"/>
    <property type="evidence" value="ECO:0007669"/>
    <property type="project" value="InterPro"/>
</dbReference>
<evidence type="ECO:0000256" key="4">
    <source>
        <dbReference type="ARBA" id="ARBA00022837"/>
    </source>
</evidence>
<protein>
    <submittedName>
        <fullName evidence="12">Cadherin-related tumor suppressor</fullName>
    </submittedName>
</protein>
<dbReference type="Proteomes" id="UP001054945">
    <property type="component" value="Unassembled WGS sequence"/>
</dbReference>
<keyword evidence="7" id="KW-0472">Membrane</keyword>
<keyword evidence="13" id="KW-1185">Reference proteome</keyword>
<evidence type="ECO:0000256" key="7">
    <source>
        <dbReference type="ARBA" id="ARBA00023136"/>
    </source>
</evidence>
<evidence type="ECO:0000313" key="12">
    <source>
        <dbReference type="EMBL" id="GIY91584.1"/>
    </source>
</evidence>
<evidence type="ECO:0000256" key="8">
    <source>
        <dbReference type="ARBA" id="ARBA00023180"/>
    </source>
</evidence>
<dbReference type="GO" id="GO:0005911">
    <property type="term" value="C:cell-cell junction"/>
    <property type="evidence" value="ECO:0007669"/>
    <property type="project" value="TreeGrafter"/>
</dbReference>
<comment type="caution">
    <text evidence="12">The sequence shown here is derived from an EMBL/GenBank/DDBJ whole genome shotgun (WGS) entry which is preliminary data.</text>
</comment>